<dbReference type="InterPro" id="IPR016137">
    <property type="entry name" value="RGS"/>
</dbReference>
<dbReference type="InterPro" id="IPR044926">
    <property type="entry name" value="RGS_subdomain_2"/>
</dbReference>
<feature type="region of interest" description="Disordered" evidence="1">
    <location>
        <begin position="712"/>
        <end position="743"/>
    </location>
</feature>
<dbReference type="InterPro" id="IPR036305">
    <property type="entry name" value="RGS_sf"/>
</dbReference>
<accession>A0A0L0FJE7</accession>
<evidence type="ECO:0000256" key="2">
    <source>
        <dbReference type="SAM" id="Phobius"/>
    </source>
</evidence>
<feature type="compositionally biased region" description="Polar residues" evidence="1">
    <location>
        <begin position="712"/>
        <end position="725"/>
    </location>
</feature>
<feature type="domain" description="RGS" evidence="3">
    <location>
        <begin position="379"/>
        <end position="545"/>
    </location>
</feature>
<feature type="compositionally biased region" description="Polar residues" evidence="1">
    <location>
        <begin position="875"/>
        <end position="892"/>
    </location>
</feature>
<feature type="region of interest" description="Disordered" evidence="1">
    <location>
        <begin position="756"/>
        <end position="781"/>
    </location>
</feature>
<feature type="compositionally biased region" description="Basic and acidic residues" evidence="1">
    <location>
        <begin position="595"/>
        <end position="605"/>
    </location>
</feature>
<feature type="region of interest" description="Disordered" evidence="1">
    <location>
        <begin position="875"/>
        <end position="901"/>
    </location>
</feature>
<dbReference type="GeneID" id="25911118"/>
<feature type="transmembrane region" description="Helical" evidence="2">
    <location>
        <begin position="183"/>
        <end position="205"/>
    </location>
</feature>
<feature type="transmembrane region" description="Helical" evidence="2">
    <location>
        <begin position="328"/>
        <end position="347"/>
    </location>
</feature>
<feature type="transmembrane region" description="Helical" evidence="2">
    <location>
        <begin position="258"/>
        <end position="277"/>
    </location>
</feature>
<feature type="non-terminal residue" evidence="4">
    <location>
        <position position="1"/>
    </location>
</feature>
<evidence type="ECO:0000313" key="5">
    <source>
        <dbReference type="Proteomes" id="UP000054560"/>
    </source>
</evidence>
<feature type="compositionally biased region" description="Basic and acidic residues" evidence="1">
    <location>
        <begin position="756"/>
        <end position="765"/>
    </location>
</feature>
<feature type="transmembrane region" description="Helical" evidence="2">
    <location>
        <begin position="298"/>
        <end position="316"/>
    </location>
</feature>
<dbReference type="Proteomes" id="UP000054560">
    <property type="component" value="Unassembled WGS sequence"/>
</dbReference>
<dbReference type="RefSeq" id="XP_014150814.1">
    <property type="nucleotide sequence ID" value="XM_014295339.1"/>
</dbReference>
<feature type="compositionally biased region" description="Polar residues" evidence="1">
    <location>
        <begin position="766"/>
        <end position="779"/>
    </location>
</feature>
<protein>
    <recommendedName>
        <fullName evidence="3">RGS domain-containing protein</fullName>
    </recommendedName>
</protein>
<sequence length="913" mass="101718">RLPVESVVPRLTAAAAAAQFSAQGNTSTALAAVTEVVVNMLEDPDAFVLSVETDMAEFADFDTDQEAVTALLPRALGSPFFLSLGLGAVEIVDQVAAAFLDESREVALNEMFLLSWASFVASEVVMILLTMMVYSNRDQAEIRSRHKYFYIHFLFGALILPFVAIFFVGVALFQFTYDPDVNAALFTTATSLMAIVGIMFVLVPFTYRQRFMYVVFKVRKFRYQSYYFVLLPYHIGLTLVVIAGHLWCYYDHDSCTVYYDYVFITFAIVAILIEFVYYSYRLGTQTYTTLIFVDSWQAARLIFLWGTSYAVGYAYTGWRNTKMLSALWISWQLIILTTGAVFDYFLLLSLKAFTRRNGYDFITELNMAGNANQMVDLDNISILLDDSELRTLFVEFSEYRHCSEMPKFLVCMREVERRYRATDDEHVRVCEIDEAIRRITAEFVTPAVLNIAGEVQALLVHNLSELYGVSVTRRYTSSVSANFVLNTDSYQSHQAINFPAEGPPPDTDWDEVLDWFRPAYHQIQTILRMSVLPVFRQSPQLMQILENRHAQQDALQRDGVLHATTPAFNMSERVRYIANTEIVRANSSDGSASNRRSERGRHLLGDAEGSTRTFEAVPRAALGAVDTKGDCLSSGHKTGRAPVLQRGTNTSMMAIDSDLAGSGRHDVYNMPAAGTSPCKPLKPGNSPGQQAALQANSVLDVDGGGLCMNLNGPQSLHRSMSSDRTTQSDRNTHAYEHGQNPYTPKYLHMRTFTRGDADSSVETHKPTSSTKDMQSSTSIEMEKKVTGRRLDIMQALNNSERLDHGWSQPVTVKNIAEASQIPALNLDTSHNPAQETPSQETSKITTQETSRIQTQALIPDQAISTGVVKDTSAAATNTTDGINPSTVDSTDAYTREQDIGIGDHMVTEAKAGE</sequence>
<feature type="transmembrane region" description="Helical" evidence="2">
    <location>
        <begin position="112"/>
        <end position="136"/>
    </location>
</feature>
<feature type="transmembrane region" description="Helical" evidence="2">
    <location>
        <begin position="226"/>
        <end position="246"/>
    </location>
</feature>
<dbReference type="Gene3D" id="1.10.167.10">
    <property type="entry name" value="Regulator of G-protein Signalling 4, domain 2"/>
    <property type="match status" value="1"/>
</dbReference>
<dbReference type="EMBL" id="KQ242919">
    <property type="protein sequence ID" value="KNC76912.1"/>
    <property type="molecule type" value="Genomic_DNA"/>
</dbReference>
<evidence type="ECO:0000256" key="1">
    <source>
        <dbReference type="SAM" id="MobiDB-lite"/>
    </source>
</evidence>
<organism evidence="4 5">
    <name type="scientific">Sphaeroforma arctica JP610</name>
    <dbReference type="NCBI Taxonomy" id="667725"/>
    <lineage>
        <taxon>Eukaryota</taxon>
        <taxon>Ichthyosporea</taxon>
        <taxon>Ichthyophonida</taxon>
        <taxon>Sphaeroforma</taxon>
    </lineage>
</organism>
<reference evidence="4 5" key="1">
    <citation type="submission" date="2011-02" db="EMBL/GenBank/DDBJ databases">
        <title>The Genome Sequence of Sphaeroforma arctica JP610.</title>
        <authorList>
            <consortium name="The Broad Institute Genome Sequencing Platform"/>
            <person name="Russ C."/>
            <person name="Cuomo C."/>
            <person name="Young S.K."/>
            <person name="Zeng Q."/>
            <person name="Gargeya S."/>
            <person name="Alvarado L."/>
            <person name="Berlin A."/>
            <person name="Chapman S.B."/>
            <person name="Chen Z."/>
            <person name="Freedman E."/>
            <person name="Gellesch M."/>
            <person name="Goldberg J."/>
            <person name="Griggs A."/>
            <person name="Gujja S."/>
            <person name="Heilman E."/>
            <person name="Heiman D."/>
            <person name="Howarth C."/>
            <person name="Mehta T."/>
            <person name="Neiman D."/>
            <person name="Pearson M."/>
            <person name="Roberts A."/>
            <person name="Saif S."/>
            <person name="Shea T."/>
            <person name="Shenoy N."/>
            <person name="Sisk P."/>
            <person name="Stolte C."/>
            <person name="Sykes S."/>
            <person name="White J."/>
            <person name="Yandava C."/>
            <person name="Burger G."/>
            <person name="Gray M.W."/>
            <person name="Holland P.W.H."/>
            <person name="King N."/>
            <person name="Lang F.B.F."/>
            <person name="Roger A.J."/>
            <person name="Ruiz-Trillo I."/>
            <person name="Haas B."/>
            <person name="Nusbaum C."/>
            <person name="Birren B."/>
        </authorList>
    </citation>
    <scope>NUCLEOTIDE SEQUENCE [LARGE SCALE GENOMIC DNA]</scope>
    <source>
        <strain evidence="4 5">JP610</strain>
    </source>
</reference>
<gene>
    <name evidence="4" type="ORF">SARC_10614</name>
</gene>
<feature type="compositionally biased region" description="Basic and acidic residues" evidence="1">
    <location>
        <begin position="726"/>
        <end position="736"/>
    </location>
</feature>
<feature type="transmembrane region" description="Helical" evidence="2">
    <location>
        <begin position="148"/>
        <end position="177"/>
    </location>
</feature>
<keyword evidence="2" id="KW-1133">Transmembrane helix</keyword>
<feature type="region of interest" description="Disordered" evidence="1">
    <location>
        <begin position="586"/>
        <end position="610"/>
    </location>
</feature>
<dbReference type="PROSITE" id="PS50132">
    <property type="entry name" value="RGS"/>
    <property type="match status" value="1"/>
</dbReference>
<evidence type="ECO:0000313" key="4">
    <source>
        <dbReference type="EMBL" id="KNC76912.1"/>
    </source>
</evidence>
<dbReference type="AlphaFoldDB" id="A0A0L0FJE7"/>
<keyword evidence="5" id="KW-1185">Reference proteome</keyword>
<dbReference type="SUPFAM" id="SSF48097">
    <property type="entry name" value="Regulator of G-protein signaling, RGS"/>
    <property type="match status" value="1"/>
</dbReference>
<name>A0A0L0FJE7_9EUKA</name>
<proteinExistence type="predicted"/>
<evidence type="ECO:0000259" key="3">
    <source>
        <dbReference type="PROSITE" id="PS50132"/>
    </source>
</evidence>
<keyword evidence="2" id="KW-0472">Membrane</keyword>
<keyword evidence="2" id="KW-0812">Transmembrane</keyword>